<protein>
    <submittedName>
        <fullName evidence="4">Alpha/Beta hydrolase protein</fullName>
    </submittedName>
</protein>
<feature type="domain" description="AB hydrolase-1" evidence="3">
    <location>
        <begin position="37"/>
        <end position="290"/>
    </location>
</feature>
<dbReference type="EMBL" id="MU150235">
    <property type="protein sequence ID" value="KAF9467894.1"/>
    <property type="molecule type" value="Genomic_DNA"/>
</dbReference>
<comment type="caution">
    <text evidence="4">The sequence shown here is derived from an EMBL/GenBank/DDBJ whole genome shotgun (WGS) entry which is preliminary data.</text>
</comment>
<organism evidence="4 5">
    <name type="scientific">Collybia nuda</name>
    <dbReference type="NCBI Taxonomy" id="64659"/>
    <lineage>
        <taxon>Eukaryota</taxon>
        <taxon>Fungi</taxon>
        <taxon>Dikarya</taxon>
        <taxon>Basidiomycota</taxon>
        <taxon>Agaricomycotina</taxon>
        <taxon>Agaricomycetes</taxon>
        <taxon>Agaricomycetidae</taxon>
        <taxon>Agaricales</taxon>
        <taxon>Tricholomatineae</taxon>
        <taxon>Clitocybaceae</taxon>
        <taxon>Collybia</taxon>
    </lineage>
</organism>
<dbReference type="Gene3D" id="3.40.50.1820">
    <property type="entry name" value="alpha/beta hydrolase"/>
    <property type="match status" value="1"/>
</dbReference>
<dbReference type="AlphaFoldDB" id="A0A9P5YFW6"/>
<dbReference type="Pfam" id="PF00561">
    <property type="entry name" value="Abhydrolase_1"/>
    <property type="match status" value="1"/>
</dbReference>
<evidence type="ECO:0000256" key="2">
    <source>
        <dbReference type="ARBA" id="ARBA00022801"/>
    </source>
</evidence>
<dbReference type="InterPro" id="IPR029058">
    <property type="entry name" value="AB_hydrolase_fold"/>
</dbReference>
<dbReference type="InterPro" id="IPR005945">
    <property type="entry name" value="Pro_imino_pep"/>
</dbReference>
<dbReference type="InterPro" id="IPR002410">
    <property type="entry name" value="Peptidase_S33"/>
</dbReference>
<dbReference type="PRINTS" id="PR00793">
    <property type="entry name" value="PROAMNOPTASE"/>
</dbReference>
<sequence>MAAPATGIIDFAYNGATYQTWYTLTGDLQGLGPGVRPLVVLHGGPGIPHSYMKPHTDLFASHGIPVILYDQIGCGQSTHLNDAPKEFWTVDLFMDELENLLQHFGIQDNFDLVGHSWGGMLGGNYAAARHPKGLKHLVVTDTPASMSLWEESTGELVRQLPQALQDAIKKHEEDGTTNAPEYQEAVGVFYKQHVCRLDPWPEDLLNSLAAMEANPTVYQTMQGPSEFTITGTLKTWTIVEILNTINVPTLMMNSVYDEAQDVCMLPFFNKVPRVRWVQFANSSHMPFFEERERYMKVLGDFLTLD</sequence>
<dbReference type="Proteomes" id="UP000807353">
    <property type="component" value="Unassembled WGS sequence"/>
</dbReference>
<dbReference type="GO" id="GO:0008233">
    <property type="term" value="F:peptidase activity"/>
    <property type="evidence" value="ECO:0007669"/>
    <property type="project" value="InterPro"/>
</dbReference>
<dbReference type="PANTHER" id="PTHR43194:SF2">
    <property type="entry name" value="PEROXISOMAL MEMBRANE PROTEIN LPX1"/>
    <property type="match status" value="1"/>
</dbReference>
<dbReference type="GO" id="GO:0006508">
    <property type="term" value="P:proteolysis"/>
    <property type="evidence" value="ECO:0007669"/>
    <property type="project" value="InterPro"/>
</dbReference>
<keyword evidence="5" id="KW-1185">Reference proteome</keyword>
<name>A0A9P5YFW6_9AGAR</name>
<dbReference type="PANTHER" id="PTHR43194">
    <property type="entry name" value="HYDROLASE ALPHA/BETA FOLD FAMILY"/>
    <property type="match status" value="1"/>
</dbReference>
<comment type="similarity">
    <text evidence="1">Belongs to the peptidase S33 family.</text>
</comment>
<dbReference type="InterPro" id="IPR000073">
    <property type="entry name" value="AB_hydrolase_1"/>
</dbReference>
<evidence type="ECO:0000259" key="3">
    <source>
        <dbReference type="Pfam" id="PF00561"/>
    </source>
</evidence>
<gene>
    <name evidence="4" type="ORF">BDZ94DRAFT_1210376</name>
</gene>
<evidence type="ECO:0000313" key="4">
    <source>
        <dbReference type="EMBL" id="KAF9467894.1"/>
    </source>
</evidence>
<dbReference type="NCBIfam" id="TIGR01250">
    <property type="entry name" value="pro_imino_pep_2"/>
    <property type="match status" value="1"/>
</dbReference>
<accession>A0A9P5YFW6</accession>
<dbReference type="InterPro" id="IPR050228">
    <property type="entry name" value="Carboxylesterase_BioH"/>
</dbReference>
<reference evidence="4" key="1">
    <citation type="submission" date="2020-11" db="EMBL/GenBank/DDBJ databases">
        <authorList>
            <consortium name="DOE Joint Genome Institute"/>
            <person name="Ahrendt S."/>
            <person name="Riley R."/>
            <person name="Andreopoulos W."/>
            <person name="Labutti K."/>
            <person name="Pangilinan J."/>
            <person name="Ruiz-Duenas F.J."/>
            <person name="Barrasa J.M."/>
            <person name="Sanchez-Garcia M."/>
            <person name="Camarero S."/>
            <person name="Miyauchi S."/>
            <person name="Serrano A."/>
            <person name="Linde D."/>
            <person name="Babiker R."/>
            <person name="Drula E."/>
            <person name="Ayuso-Fernandez I."/>
            <person name="Pacheco R."/>
            <person name="Padilla G."/>
            <person name="Ferreira P."/>
            <person name="Barriuso J."/>
            <person name="Kellner H."/>
            <person name="Castanera R."/>
            <person name="Alfaro M."/>
            <person name="Ramirez L."/>
            <person name="Pisabarro A.G."/>
            <person name="Kuo A."/>
            <person name="Tritt A."/>
            <person name="Lipzen A."/>
            <person name="He G."/>
            <person name="Yan M."/>
            <person name="Ng V."/>
            <person name="Cullen D."/>
            <person name="Martin F."/>
            <person name="Rosso M.-N."/>
            <person name="Henrissat B."/>
            <person name="Hibbett D."/>
            <person name="Martinez A.T."/>
            <person name="Grigoriev I.V."/>
        </authorList>
    </citation>
    <scope>NUCLEOTIDE SEQUENCE</scope>
    <source>
        <strain evidence="4">CBS 247.69</strain>
    </source>
</reference>
<proteinExistence type="inferred from homology"/>
<dbReference type="SUPFAM" id="SSF53474">
    <property type="entry name" value="alpha/beta-Hydrolases"/>
    <property type="match status" value="1"/>
</dbReference>
<evidence type="ECO:0000313" key="5">
    <source>
        <dbReference type="Proteomes" id="UP000807353"/>
    </source>
</evidence>
<dbReference type="OrthoDB" id="190201at2759"/>
<dbReference type="PIRSF" id="PIRSF005539">
    <property type="entry name" value="Pept_S33_TRI_F1"/>
    <property type="match status" value="1"/>
</dbReference>
<keyword evidence="2 4" id="KW-0378">Hydrolase</keyword>
<evidence type="ECO:0000256" key="1">
    <source>
        <dbReference type="ARBA" id="ARBA00010088"/>
    </source>
</evidence>